<dbReference type="STRING" id="1512.GCA_900049235_04678"/>
<dbReference type="SMART" id="SM00530">
    <property type="entry name" value="HTH_XRE"/>
    <property type="match status" value="1"/>
</dbReference>
<comment type="caution">
    <text evidence="2">The sequence shown here is derived from an EMBL/GenBank/DDBJ whole genome shotgun (WGS) entry which is preliminary data.</text>
</comment>
<dbReference type="HOGENOM" id="CLU_066192_5_1_9"/>
<dbReference type="EMBL" id="ADLQ01000100">
    <property type="protein sequence ID" value="EGA91812.1"/>
    <property type="molecule type" value="Genomic_DNA"/>
</dbReference>
<dbReference type="SUPFAM" id="SSF47413">
    <property type="entry name" value="lambda repressor-like DNA-binding domains"/>
    <property type="match status" value="1"/>
</dbReference>
<dbReference type="Pfam" id="PF01381">
    <property type="entry name" value="HTH_3"/>
    <property type="match status" value="1"/>
</dbReference>
<sequence>MEMHDRIKELRKKHLKLSQEAFGEKLGVSRSVINNIERNCLARPEQKLSLIKLMCKEFNISEEWLLNGTGTMLVHPSAFSLDDFSEEHGITSLEREILKAYFELDPEIRRNILEHFKSRLIVGPSSGSRPYETEEELVRMAPPVDIKKEVG</sequence>
<dbReference type="Gene3D" id="1.10.260.40">
    <property type="entry name" value="lambda repressor-like DNA-binding domains"/>
    <property type="match status" value="1"/>
</dbReference>
<reference evidence="2 3" key="1">
    <citation type="submission" date="2010-12" db="EMBL/GenBank/DDBJ databases">
        <title>The Genome Sequence of Clostridium symbiosum strain WAL-14163.</title>
        <authorList>
            <person name="Earl A."/>
            <person name="Ward D."/>
            <person name="Feldgarden M."/>
            <person name="Gevers D."/>
            <person name="Finegold S.M."/>
            <person name="Summanen P.H."/>
            <person name="Molitoris D.R."/>
            <person name="Vaisanen M.L."/>
            <person name="Daigneault M."/>
            <person name="Young S.K."/>
            <person name="Zeng Q."/>
            <person name="Gargeya S."/>
            <person name="Fitzgerald M."/>
            <person name="Haas B."/>
            <person name="Abouelleil A."/>
            <person name="Alvarado L."/>
            <person name="Arachchi H.M."/>
            <person name="Berlin A."/>
            <person name="Brown A."/>
            <person name="Chapman S.B."/>
            <person name="Chen Z."/>
            <person name="Dunbar C."/>
            <person name="Freedman E."/>
            <person name="Gearin G."/>
            <person name="Gellesch M."/>
            <person name="Goldberg J."/>
            <person name="Griggs A."/>
            <person name="Gujja S."/>
            <person name="Heilman E."/>
            <person name="Heiman D."/>
            <person name="Howarth C."/>
            <person name="Larson L."/>
            <person name="Lui A."/>
            <person name="MacDonald P.J.P."/>
            <person name="Mehta T."/>
            <person name="Montmayeur A."/>
            <person name="Murphy C."/>
            <person name="Neiman D."/>
            <person name="Pearson M."/>
            <person name="Priest M."/>
            <person name="Roberts A."/>
            <person name="Saif S."/>
            <person name="Shea T."/>
            <person name="Shenoy N."/>
            <person name="Sisk P."/>
            <person name="Stolte C."/>
            <person name="Sykes S."/>
            <person name="White J."/>
            <person name="Yandava C."/>
            <person name="Nusbaum C."/>
            <person name="Birren B."/>
        </authorList>
    </citation>
    <scope>NUCLEOTIDE SEQUENCE [LARGE SCALE GENOMIC DNA]</scope>
    <source>
        <strain evidence="2 3">WAL-14163</strain>
    </source>
</reference>
<evidence type="ECO:0000259" key="1">
    <source>
        <dbReference type="PROSITE" id="PS50943"/>
    </source>
</evidence>
<name>E7GTT3_CLOS6</name>
<dbReference type="InterPro" id="IPR010982">
    <property type="entry name" value="Lambda_DNA-bd_dom_sf"/>
</dbReference>
<accession>E7GTT3</accession>
<gene>
    <name evidence="2" type="ORF">HMPREF9474_04328</name>
</gene>
<evidence type="ECO:0000313" key="2">
    <source>
        <dbReference type="EMBL" id="EGA91812.1"/>
    </source>
</evidence>
<dbReference type="PROSITE" id="PS50943">
    <property type="entry name" value="HTH_CROC1"/>
    <property type="match status" value="1"/>
</dbReference>
<evidence type="ECO:0000313" key="3">
    <source>
        <dbReference type="Proteomes" id="UP000002970"/>
    </source>
</evidence>
<protein>
    <submittedName>
        <fullName evidence="2">XRE family Transcriptional regulator</fullName>
    </submittedName>
</protein>
<organism evidence="2 3">
    <name type="scientific">Clostridium symbiosum (strain WAL-14163)</name>
    <dbReference type="NCBI Taxonomy" id="742740"/>
    <lineage>
        <taxon>Bacteria</taxon>
        <taxon>Bacillati</taxon>
        <taxon>Bacillota</taxon>
        <taxon>Clostridia</taxon>
        <taxon>Lachnospirales</taxon>
        <taxon>Lachnospiraceae</taxon>
        <taxon>Otoolea</taxon>
    </lineage>
</organism>
<dbReference type="InterPro" id="IPR001387">
    <property type="entry name" value="Cro/C1-type_HTH"/>
</dbReference>
<keyword evidence="3" id="KW-1185">Reference proteome</keyword>
<dbReference type="CDD" id="cd00093">
    <property type="entry name" value="HTH_XRE"/>
    <property type="match status" value="1"/>
</dbReference>
<dbReference type="Proteomes" id="UP000002970">
    <property type="component" value="Unassembled WGS sequence"/>
</dbReference>
<proteinExistence type="predicted"/>
<dbReference type="AlphaFoldDB" id="E7GTT3"/>
<dbReference type="GO" id="GO:0003677">
    <property type="term" value="F:DNA binding"/>
    <property type="evidence" value="ECO:0007669"/>
    <property type="project" value="InterPro"/>
</dbReference>
<feature type="domain" description="HTH cro/C1-type" evidence="1">
    <location>
        <begin position="7"/>
        <end position="65"/>
    </location>
</feature>
<dbReference type="eggNOG" id="COG1396">
    <property type="taxonomic scope" value="Bacteria"/>
</dbReference>